<dbReference type="KEGG" id="xne:XNC1_1579"/>
<reference evidence="1 2" key="1">
    <citation type="journal article" date="2011" name="PLoS ONE">
        <title>The entomopathogenic bacterial endosymbionts xenorhabdus and photorhabdus: convergent lifestyles from divergent genomes.</title>
        <authorList>
            <person name="Chaston J.M."/>
            <person name="Suen G."/>
            <person name="Tucker S.L."/>
            <person name="Andersen A.W."/>
            <person name="Bhasin A."/>
            <person name="Bode E."/>
            <person name="Bode H.B."/>
            <person name="Brachmann A.O."/>
            <person name="Cowles C.E."/>
            <person name="Cowles K.N."/>
            <person name="Darby C."/>
            <person name="de Leon L."/>
            <person name="Drace K."/>
            <person name="Du Z."/>
            <person name="Givaudan A."/>
            <person name="Herbert Tran E.E."/>
            <person name="Jewell K.A."/>
            <person name="Knack J.J."/>
            <person name="Krasomil-Osterfeld K.C."/>
            <person name="Kukor R."/>
            <person name="Lanois A."/>
            <person name="Latreille P."/>
            <person name="Leimgruber N.K."/>
            <person name="Lipke C.M."/>
            <person name="Liu R."/>
            <person name="Lu X."/>
            <person name="Martens E.C."/>
            <person name="Marri P.R."/>
            <person name="Medigue C."/>
            <person name="Menard M.L."/>
            <person name="Miller N.M."/>
            <person name="Morales-Soto N."/>
            <person name="Norton S."/>
            <person name="Ogier J.C."/>
            <person name="Orchard S.S."/>
            <person name="Park D."/>
            <person name="Park Y."/>
            <person name="Qurollo B.A."/>
            <person name="Sugar D.R."/>
            <person name="Richards G.R."/>
            <person name="Rouy Z."/>
            <person name="Slominski B."/>
            <person name="Slominski K."/>
            <person name="Snyder H."/>
            <person name="Tjaden B.C."/>
            <person name="van der Hoeven R."/>
            <person name="Welch R.D."/>
            <person name="Wheeler C."/>
            <person name="Xiang B."/>
            <person name="Barbazuk B."/>
            <person name="Gaudriault S."/>
            <person name="Goodner B."/>
            <person name="Slater S.C."/>
            <person name="Forst S."/>
            <person name="Goldman B.S."/>
            <person name="Goodrich-Blair H."/>
        </authorList>
    </citation>
    <scope>NUCLEOTIDE SEQUENCE [LARGE SCALE GENOMIC DNA]</scope>
    <source>
        <strain evidence="2">ATCC 19061 / DSM 3370 / CCUG 14189 / LMG 1036 / NCIMB 9965 / AN6</strain>
    </source>
</reference>
<sequence length="41" mass="4701">MTIIILSSSILSEKNNNNYIHNDYPKIESYSVTLSKIKCLL</sequence>
<keyword evidence="2" id="KW-1185">Reference proteome</keyword>
<evidence type="ECO:0000313" key="2">
    <source>
        <dbReference type="Proteomes" id="UP000008075"/>
    </source>
</evidence>
<dbReference type="GO" id="GO:0016301">
    <property type="term" value="F:kinase activity"/>
    <property type="evidence" value="ECO:0007669"/>
    <property type="project" value="UniProtKB-KW"/>
</dbReference>
<evidence type="ECO:0000313" key="1">
    <source>
        <dbReference type="EMBL" id="CBJ89642.1"/>
    </source>
</evidence>
<organism evidence="1 2">
    <name type="scientific">Xenorhabdus nematophila (strain ATCC 19061 / DSM 3370 / CCUG 14189 / LMG 1036 / NCIMB 9965 / AN6)</name>
    <dbReference type="NCBI Taxonomy" id="406817"/>
    <lineage>
        <taxon>Bacteria</taxon>
        <taxon>Pseudomonadati</taxon>
        <taxon>Pseudomonadota</taxon>
        <taxon>Gammaproteobacteria</taxon>
        <taxon>Enterobacterales</taxon>
        <taxon>Morganellaceae</taxon>
        <taxon>Xenorhabdus</taxon>
    </lineage>
</organism>
<dbReference type="AlphaFoldDB" id="D3VBK3"/>
<protein>
    <submittedName>
        <fullName evidence="1">Ser/Thr protein kinase</fullName>
    </submittedName>
</protein>
<dbReference type="STRING" id="406817.XNC1_1579"/>
<dbReference type="HOGENOM" id="CLU_3278941_0_0_6"/>
<proteinExistence type="predicted"/>
<gene>
    <name evidence="1" type="ordered locus">XNC1_1579</name>
</gene>
<dbReference type="Proteomes" id="UP000008075">
    <property type="component" value="Chromosome"/>
</dbReference>
<keyword evidence="1" id="KW-0418">Kinase</keyword>
<dbReference type="EMBL" id="FN667742">
    <property type="protein sequence ID" value="CBJ89642.1"/>
    <property type="molecule type" value="Genomic_DNA"/>
</dbReference>
<name>D3VBK3_XENNA</name>
<keyword evidence="1" id="KW-0808">Transferase</keyword>
<accession>D3VBK3</accession>